<dbReference type="GO" id="GO:0016740">
    <property type="term" value="F:transferase activity"/>
    <property type="evidence" value="ECO:0007669"/>
    <property type="project" value="UniProtKB-KW"/>
</dbReference>
<evidence type="ECO:0000256" key="2">
    <source>
        <dbReference type="SAM" id="MobiDB-lite"/>
    </source>
</evidence>
<name>A0A3D9SWQ2_9ACTN</name>
<dbReference type="InterPro" id="IPR000836">
    <property type="entry name" value="PRTase_dom"/>
</dbReference>
<dbReference type="AlphaFoldDB" id="A0A3D9SWQ2"/>
<feature type="compositionally biased region" description="Low complexity" evidence="2">
    <location>
        <begin position="266"/>
        <end position="292"/>
    </location>
</feature>
<evidence type="ECO:0000313" key="6">
    <source>
        <dbReference type="Proteomes" id="UP000256661"/>
    </source>
</evidence>
<comment type="caution">
    <text evidence="5">The sequence shown here is derived from an EMBL/GenBank/DDBJ whole genome shotgun (WGS) entry which is preliminary data.</text>
</comment>
<dbReference type="Gene3D" id="3.40.50.2020">
    <property type="match status" value="1"/>
</dbReference>
<accession>A0A3D9SWQ2</accession>
<evidence type="ECO:0000256" key="3">
    <source>
        <dbReference type="SAM" id="SignalP"/>
    </source>
</evidence>
<dbReference type="EMBL" id="QTTT01000001">
    <property type="protein sequence ID" value="REE98463.1"/>
    <property type="molecule type" value="Genomic_DNA"/>
</dbReference>
<dbReference type="Pfam" id="PF00156">
    <property type="entry name" value="Pribosyltran"/>
    <property type="match status" value="1"/>
</dbReference>
<feature type="region of interest" description="Disordered" evidence="2">
    <location>
        <begin position="325"/>
        <end position="387"/>
    </location>
</feature>
<dbReference type="SUPFAM" id="SSF53271">
    <property type="entry name" value="PRTase-like"/>
    <property type="match status" value="1"/>
</dbReference>
<evidence type="ECO:0000256" key="1">
    <source>
        <dbReference type="ARBA" id="ARBA00008007"/>
    </source>
</evidence>
<dbReference type="Proteomes" id="UP000256661">
    <property type="component" value="Unassembled WGS sequence"/>
</dbReference>
<dbReference type="InterPro" id="IPR029057">
    <property type="entry name" value="PRTase-like"/>
</dbReference>
<keyword evidence="5" id="KW-0808">Transferase</keyword>
<protein>
    <submittedName>
        <fullName evidence="5">Phosphoribosyl transferase-like protein</fullName>
    </submittedName>
</protein>
<feature type="compositionally biased region" description="Low complexity" evidence="2">
    <location>
        <begin position="138"/>
        <end position="157"/>
    </location>
</feature>
<feature type="domain" description="Phosphoribosyltransferase" evidence="4">
    <location>
        <begin position="758"/>
        <end position="804"/>
    </location>
</feature>
<proteinExistence type="inferred from homology"/>
<feature type="chain" id="PRO_5017821609" evidence="3">
    <location>
        <begin position="22"/>
        <end position="806"/>
    </location>
</feature>
<feature type="region of interest" description="Disordered" evidence="2">
    <location>
        <begin position="689"/>
        <end position="753"/>
    </location>
</feature>
<reference evidence="5 6" key="1">
    <citation type="submission" date="2018-08" db="EMBL/GenBank/DDBJ databases">
        <title>Sequencing the genomes of 1000 actinobacteria strains.</title>
        <authorList>
            <person name="Klenk H.-P."/>
        </authorList>
    </citation>
    <scope>NUCLEOTIDE SEQUENCE [LARGE SCALE GENOMIC DNA]</scope>
    <source>
        <strain evidence="5 6">DSM 43927</strain>
    </source>
</reference>
<dbReference type="PANTHER" id="PTHR47505">
    <property type="entry name" value="DNA UTILIZATION PROTEIN YHGH"/>
    <property type="match status" value="1"/>
</dbReference>
<dbReference type="InterPro" id="IPR051910">
    <property type="entry name" value="ComF/GntX_DNA_util-trans"/>
</dbReference>
<sequence length="806" mass="82713">MTTLLAALLALLLPQRCSGCATPLTWNDDSPTPSAHRRSSGPLCAPCRSTLTAPPRLARPTPGVAGLPPPWSVTAYEGPVRRMLNAYKESGRTSLAAPLGLALAQSIKAALQAHPPSSSPASPSTESAPPSTPPAPPTTVSALPSRPLASPSTEIAPPSTPPASPATVPPGLSARPATAPTGALSIPPSPRLPKGLRGRVTAGVSWVRRSSSPRFATLLCSSTRCAPPSTASLGLAAARAVNTALPPPTLPAAPATALTAPAPSATAPAALSARPVTALSRPSSTPPSSRLPRGLRRRVTAGVSWVRRTSSRRVATLACSSTMFAPSAAASTPERPQSPPAKLHSRRPCTTSSAAIRGLSREPATFSAAPGHPLRSQHPTLPVFKSPRADSGSSCLASVPSRHPLEPYLSAYQVLRTVSHPSRADSKLSGLAFASSRAASEPLCPMSVPSCSAVASSRVAFTLSYAAHGPCAVSMSSEPQACRAANDSPGAALRTSSAIGGSSGDIVESFGAMTVTAGMSNGLSGVADPADGAAKSPLRIIESPRVSAVPLGGGCPGTHHGAVCSRRSAGDRRVVGSRLPASDAHARVSAARSRPLRGLRGSIDGDGLEVLVVPVPSAPRALRRRGHDPVRKLAEFAVRQLRKEGFPVSCAAVLHHCRPVADQSSLGALARHANLDGALRVVPDRRLVTRDVRPARRSGGIRGPGPGQPPHRHGPGATQAPDHRTASAQRDGPDTGRTKEHPPEGRRPSVLGVRENDGWLAGRRVIVVDDVITSGATLAEAVRALTAEGAEVFAVATVAATRRRYR</sequence>
<feature type="signal peptide" evidence="3">
    <location>
        <begin position="1"/>
        <end position="21"/>
    </location>
</feature>
<gene>
    <name evidence="5" type="ORF">DFJ69_3952</name>
</gene>
<feature type="compositionally biased region" description="Pro residues" evidence="2">
    <location>
        <begin position="158"/>
        <end position="168"/>
    </location>
</feature>
<feature type="region of interest" description="Disordered" evidence="2">
    <location>
        <begin position="266"/>
        <end position="295"/>
    </location>
</feature>
<feature type="region of interest" description="Disordered" evidence="2">
    <location>
        <begin position="111"/>
        <end position="197"/>
    </location>
</feature>
<evidence type="ECO:0000259" key="4">
    <source>
        <dbReference type="Pfam" id="PF00156"/>
    </source>
</evidence>
<feature type="compositionally biased region" description="Low complexity" evidence="2">
    <location>
        <begin position="115"/>
        <end position="129"/>
    </location>
</feature>
<evidence type="ECO:0000313" key="5">
    <source>
        <dbReference type="EMBL" id="REE98463.1"/>
    </source>
</evidence>
<feature type="compositionally biased region" description="Basic and acidic residues" evidence="2">
    <location>
        <begin position="721"/>
        <end position="747"/>
    </location>
</feature>
<dbReference type="CDD" id="cd06223">
    <property type="entry name" value="PRTases_typeI"/>
    <property type="match status" value="1"/>
</dbReference>
<comment type="similarity">
    <text evidence="1">Belongs to the ComF/GntX family.</text>
</comment>
<keyword evidence="6" id="KW-1185">Reference proteome</keyword>
<dbReference type="PANTHER" id="PTHR47505:SF1">
    <property type="entry name" value="DNA UTILIZATION PROTEIN YHGH"/>
    <property type="match status" value="1"/>
</dbReference>
<keyword evidence="3" id="KW-0732">Signal</keyword>
<organism evidence="5 6">
    <name type="scientific">Thermomonospora umbrina</name>
    <dbReference type="NCBI Taxonomy" id="111806"/>
    <lineage>
        <taxon>Bacteria</taxon>
        <taxon>Bacillati</taxon>
        <taxon>Actinomycetota</taxon>
        <taxon>Actinomycetes</taxon>
        <taxon>Streptosporangiales</taxon>
        <taxon>Thermomonosporaceae</taxon>
        <taxon>Thermomonospora</taxon>
    </lineage>
</organism>